<dbReference type="KEGG" id="alim:106525794"/>
<dbReference type="OrthoDB" id="10036174at2759"/>
<dbReference type="PANTHER" id="PTHR15742:SF3">
    <property type="entry name" value="MICROTUBULE CROSS-LINKING FACTOR 1"/>
    <property type="match status" value="1"/>
</dbReference>
<name>A0A2I4C6H0_AUSLI</name>
<feature type="compositionally biased region" description="Basic and acidic residues" evidence="1">
    <location>
        <begin position="385"/>
        <end position="403"/>
    </location>
</feature>
<accession>A0A2I4C6H0</accession>
<feature type="compositionally biased region" description="Low complexity" evidence="1">
    <location>
        <begin position="216"/>
        <end position="225"/>
    </location>
</feature>
<dbReference type="InterPro" id="IPR049885">
    <property type="entry name" value="MTCL1-3"/>
</dbReference>
<feature type="compositionally biased region" description="Polar residues" evidence="1">
    <location>
        <begin position="151"/>
        <end position="160"/>
    </location>
</feature>
<evidence type="ECO:0000256" key="1">
    <source>
        <dbReference type="SAM" id="MobiDB-lite"/>
    </source>
</evidence>
<dbReference type="GeneID" id="106525794"/>
<protein>
    <submittedName>
        <fullName evidence="3">Microtubule cross-linking factor 1</fullName>
    </submittedName>
</protein>
<sequence length="429" mass="47170">MESSNGSESKPQSHQLEKKRLNRAPSPARPFLKDVHSRSNKPPAIGPKSPKLGKQQSASSAHPNRSSRRSTAGAKDKPAPVKSSSKSTAAKKPVKAPQHAAAEPRAPGIKPDSTSSPVLNKHKKGKPASGSTGPPSHESPIRVPTGAPLRVSQTDSSSDLSDCPSEPLSDEQRLAPAASSDAESGTGSSDRDQLVEAAGGPPRCSGAKGSVTSQAQPGPGQKPKPSTGSQLKVSGTREEELLREIEDLRSENDYLKDEVEELRAEMEEVRDNYLEEEVYQLQELRRELDRANKNCRILQYRLRKAEQKSLRVAQTGHVDGELLRSLEQDLKVAKDVSVRLHNELESTEDKRSRAEDENETLRQKIIEVEISKQALHNEMERIKETALKRRGSREAFKDKKPTSQEDSADLRCQLQFSKEESGLMRKKMA</sequence>
<proteinExistence type="predicted"/>
<feature type="non-terminal residue" evidence="3">
    <location>
        <position position="429"/>
    </location>
</feature>
<feature type="compositionally biased region" description="Polar residues" evidence="1">
    <location>
        <begin position="54"/>
        <end position="64"/>
    </location>
</feature>
<dbReference type="RefSeq" id="XP_013875588.1">
    <property type="nucleotide sequence ID" value="XM_014020134.1"/>
</dbReference>
<reference evidence="3" key="1">
    <citation type="submission" date="2025-08" db="UniProtKB">
        <authorList>
            <consortium name="RefSeq"/>
        </authorList>
    </citation>
    <scope>IDENTIFICATION</scope>
</reference>
<feature type="compositionally biased region" description="Low complexity" evidence="1">
    <location>
        <begin position="80"/>
        <end position="97"/>
    </location>
</feature>
<evidence type="ECO:0000313" key="3">
    <source>
        <dbReference type="RefSeq" id="XP_013875588.1"/>
    </source>
</evidence>
<dbReference type="AlphaFoldDB" id="A0A2I4C6H0"/>
<feature type="region of interest" description="Disordered" evidence="1">
    <location>
        <begin position="385"/>
        <end position="414"/>
    </location>
</feature>
<evidence type="ECO:0000313" key="2">
    <source>
        <dbReference type="Proteomes" id="UP000192220"/>
    </source>
</evidence>
<gene>
    <name evidence="3" type="primary">LOC106525794</name>
</gene>
<dbReference type="InParanoid" id="A0A2I4C6H0"/>
<organism evidence="2 3">
    <name type="scientific">Austrofundulus limnaeus</name>
    <name type="common">Annual killifish</name>
    <dbReference type="NCBI Taxonomy" id="52670"/>
    <lineage>
        <taxon>Eukaryota</taxon>
        <taxon>Metazoa</taxon>
        <taxon>Chordata</taxon>
        <taxon>Craniata</taxon>
        <taxon>Vertebrata</taxon>
        <taxon>Euteleostomi</taxon>
        <taxon>Actinopterygii</taxon>
        <taxon>Neopterygii</taxon>
        <taxon>Teleostei</taxon>
        <taxon>Neoteleostei</taxon>
        <taxon>Acanthomorphata</taxon>
        <taxon>Ovalentaria</taxon>
        <taxon>Atherinomorphae</taxon>
        <taxon>Cyprinodontiformes</taxon>
        <taxon>Rivulidae</taxon>
        <taxon>Austrofundulus</taxon>
    </lineage>
</organism>
<feature type="region of interest" description="Disordered" evidence="1">
    <location>
        <begin position="1"/>
        <end position="239"/>
    </location>
</feature>
<dbReference type="Proteomes" id="UP000192220">
    <property type="component" value="Unplaced"/>
</dbReference>
<dbReference type="PANTHER" id="PTHR15742">
    <property type="entry name" value="GIRDIN"/>
    <property type="match status" value="1"/>
</dbReference>
<keyword evidence="2" id="KW-1185">Reference proteome</keyword>
<feature type="compositionally biased region" description="Polar residues" evidence="1">
    <location>
        <begin position="1"/>
        <end position="14"/>
    </location>
</feature>